<dbReference type="SUPFAM" id="SSF47413">
    <property type="entry name" value="lambda repressor-like DNA-binding domains"/>
    <property type="match status" value="1"/>
</dbReference>
<reference evidence="2" key="2">
    <citation type="submission" date="2020-09" db="EMBL/GenBank/DDBJ databases">
        <authorList>
            <person name="Sun Q."/>
            <person name="Ohkuma M."/>
        </authorList>
    </citation>
    <scope>NUCLEOTIDE SEQUENCE</scope>
    <source>
        <strain evidence="2">JCM 3091</strain>
    </source>
</reference>
<dbReference type="InterPro" id="IPR010982">
    <property type="entry name" value="Lambda_DNA-bd_dom_sf"/>
</dbReference>
<evidence type="ECO:0000313" key="3">
    <source>
        <dbReference type="Proteomes" id="UP000662200"/>
    </source>
</evidence>
<dbReference type="CDD" id="cd00093">
    <property type="entry name" value="HTH_XRE"/>
    <property type="match status" value="1"/>
</dbReference>
<dbReference type="Pfam" id="PF19054">
    <property type="entry name" value="DUF5753"/>
    <property type="match status" value="1"/>
</dbReference>
<proteinExistence type="predicted"/>
<name>A0A8J3FKQ4_9ACTN</name>
<protein>
    <submittedName>
        <fullName evidence="2">Transcriptional regulator</fullName>
    </submittedName>
</protein>
<accession>A0A8J3FKQ4</accession>
<dbReference type="PROSITE" id="PS50943">
    <property type="entry name" value="HTH_CROC1"/>
    <property type="match status" value="1"/>
</dbReference>
<gene>
    <name evidence="2" type="ORF">GCM10010124_28800</name>
</gene>
<organism evidence="2 3">
    <name type="scientific">Pilimelia terevasa</name>
    <dbReference type="NCBI Taxonomy" id="53372"/>
    <lineage>
        <taxon>Bacteria</taxon>
        <taxon>Bacillati</taxon>
        <taxon>Actinomycetota</taxon>
        <taxon>Actinomycetes</taxon>
        <taxon>Micromonosporales</taxon>
        <taxon>Micromonosporaceae</taxon>
        <taxon>Pilimelia</taxon>
    </lineage>
</organism>
<sequence length="281" mass="31620">MATSESSAVADARRGLGARLRQIRRSAGLTGRALADLCGIHRTRLSRLEHGIQQPTEQNVRDWCTHCGTPETIPELLATLRDVDSAYVEFRTRVRAGLKHLGGRGSMDLYRRTQVFRIFEIACLPGPFQTDAYIRALMSYWRVFFDTPDDIAETIAYKRDRAGHALAPTKRVISIIGEEALHVRFLSPDGHEEQLTHLLAMMRMPNVAFGILPLANVRRGVSEGFWIHDDALVLQETATAKIKVTRPEEVALYVKLFGDFRDQAVWGREARAIVARTISEV</sequence>
<dbReference type="Pfam" id="PF13560">
    <property type="entry name" value="HTH_31"/>
    <property type="match status" value="1"/>
</dbReference>
<dbReference type="Gene3D" id="1.10.260.40">
    <property type="entry name" value="lambda repressor-like DNA-binding domains"/>
    <property type="match status" value="1"/>
</dbReference>
<dbReference type="InterPro" id="IPR001387">
    <property type="entry name" value="Cro/C1-type_HTH"/>
</dbReference>
<reference evidence="2" key="1">
    <citation type="journal article" date="2014" name="Int. J. Syst. Evol. Microbiol.">
        <title>Complete genome sequence of Corynebacterium casei LMG S-19264T (=DSM 44701T), isolated from a smear-ripened cheese.</title>
        <authorList>
            <consortium name="US DOE Joint Genome Institute (JGI-PGF)"/>
            <person name="Walter F."/>
            <person name="Albersmeier A."/>
            <person name="Kalinowski J."/>
            <person name="Ruckert C."/>
        </authorList>
    </citation>
    <scope>NUCLEOTIDE SEQUENCE</scope>
    <source>
        <strain evidence="2">JCM 3091</strain>
    </source>
</reference>
<comment type="caution">
    <text evidence="2">The sequence shown here is derived from an EMBL/GenBank/DDBJ whole genome shotgun (WGS) entry which is preliminary data.</text>
</comment>
<dbReference type="Proteomes" id="UP000662200">
    <property type="component" value="Unassembled WGS sequence"/>
</dbReference>
<dbReference type="InterPro" id="IPR043917">
    <property type="entry name" value="DUF5753"/>
</dbReference>
<feature type="domain" description="HTH cro/C1-type" evidence="1">
    <location>
        <begin position="20"/>
        <end position="76"/>
    </location>
</feature>
<keyword evidence="3" id="KW-1185">Reference proteome</keyword>
<dbReference type="AlphaFoldDB" id="A0A8J3FKQ4"/>
<evidence type="ECO:0000313" key="2">
    <source>
        <dbReference type="EMBL" id="GGK34430.1"/>
    </source>
</evidence>
<dbReference type="SMART" id="SM00530">
    <property type="entry name" value="HTH_XRE"/>
    <property type="match status" value="1"/>
</dbReference>
<dbReference type="EMBL" id="BMQC01000009">
    <property type="protein sequence ID" value="GGK34430.1"/>
    <property type="molecule type" value="Genomic_DNA"/>
</dbReference>
<dbReference type="RefSeq" id="WP_189114829.1">
    <property type="nucleotide sequence ID" value="NZ_BMQC01000009.1"/>
</dbReference>
<evidence type="ECO:0000259" key="1">
    <source>
        <dbReference type="PROSITE" id="PS50943"/>
    </source>
</evidence>
<dbReference type="GO" id="GO:0003677">
    <property type="term" value="F:DNA binding"/>
    <property type="evidence" value="ECO:0007669"/>
    <property type="project" value="InterPro"/>
</dbReference>